<dbReference type="InterPro" id="IPR021307">
    <property type="entry name" value="DUF2884"/>
</dbReference>
<dbReference type="Pfam" id="PF11101">
    <property type="entry name" value="DUF2884"/>
    <property type="match status" value="1"/>
</dbReference>
<dbReference type="EMBL" id="MSCH01000003">
    <property type="protein sequence ID" value="PQJ54268.1"/>
    <property type="molecule type" value="Genomic_DNA"/>
</dbReference>
<dbReference type="RefSeq" id="WP_105052782.1">
    <property type="nucleotide sequence ID" value="NZ_BMYG01000006.1"/>
</dbReference>
<keyword evidence="3" id="KW-1185">Reference proteome</keyword>
<gene>
    <name evidence="2" type="ORF">BTO11_11785</name>
</gene>
<dbReference type="Proteomes" id="UP000239007">
    <property type="component" value="Unassembled WGS sequence"/>
</dbReference>
<dbReference type="AlphaFoldDB" id="A0A2S7UX00"/>
<reference evidence="2 3" key="1">
    <citation type="submission" date="2016-12" db="EMBL/GenBank/DDBJ databases">
        <title>Diversity of luminous bacteria.</title>
        <authorList>
            <person name="Yoshizawa S."/>
            <person name="Kogure K."/>
        </authorList>
    </citation>
    <scope>NUCLEOTIDE SEQUENCE [LARGE SCALE GENOMIC DNA]</scope>
    <source>
        <strain evidence="2 3">SA4-48</strain>
    </source>
</reference>
<organism evidence="2 3">
    <name type="scientific">Psychrosphaera saromensis</name>
    <dbReference type="NCBI Taxonomy" id="716813"/>
    <lineage>
        <taxon>Bacteria</taxon>
        <taxon>Pseudomonadati</taxon>
        <taxon>Pseudomonadota</taxon>
        <taxon>Gammaproteobacteria</taxon>
        <taxon>Alteromonadales</taxon>
        <taxon>Pseudoalteromonadaceae</taxon>
        <taxon>Psychrosphaera</taxon>
    </lineage>
</organism>
<feature type="chain" id="PRO_5015655101" description="DUF2884 domain-containing protein" evidence="1">
    <location>
        <begin position="28"/>
        <end position="257"/>
    </location>
</feature>
<evidence type="ECO:0008006" key="4">
    <source>
        <dbReference type="Google" id="ProtNLM"/>
    </source>
</evidence>
<evidence type="ECO:0000256" key="1">
    <source>
        <dbReference type="SAM" id="SignalP"/>
    </source>
</evidence>
<feature type="signal peptide" evidence="1">
    <location>
        <begin position="1"/>
        <end position="27"/>
    </location>
</feature>
<comment type="caution">
    <text evidence="2">The sequence shown here is derived from an EMBL/GenBank/DDBJ whole genome shotgun (WGS) entry which is preliminary data.</text>
</comment>
<protein>
    <recommendedName>
        <fullName evidence="4">DUF2884 domain-containing protein</fullName>
    </recommendedName>
</protein>
<dbReference type="OrthoDB" id="6399077at2"/>
<proteinExistence type="predicted"/>
<evidence type="ECO:0000313" key="2">
    <source>
        <dbReference type="EMBL" id="PQJ54268.1"/>
    </source>
</evidence>
<keyword evidence="1" id="KW-0732">Signal</keyword>
<evidence type="ECO:0000313" key="3">
    <source>
        <dbReference type="Proteomes" id="UP000239007"/>
    </source>
</evidence>
<sequence length="257" mass="28673">MNTSKNTTALSILLSGLLVFNSSAVMAHDEENQCNLSLNNDLSVTPEHIRIIEDDETLVDIYQDNILFIKGEQMNLNDEQQKMIVEYSTSIRKALPEVTKIAVDAVGLAFEGLNIGLGELVDMDEHEEKFKQLQQKINDKYQDNEGSYSVTKGDFNIEIDDEEIDVLVEDLVEGIVPSLIGGLISGIGQAIASGNDIDIELDDIGEKVEREIEAKAELIEIRADAFCNQMKSLDKLEQKLINSNSDFKDLDLLEIEH</sequence>
<accession>A0A2S7UX00</accession>
<name>A0A2S7UX00_9GAMM</name>